<dbReference type="Pfam" id="PF20684">
    <property type="entry name" value="Fung_rhodopsin"/>
    <property type="match status" value="1"/>
</dbReference>
<dbReference type="GO" id="GO:0016020">
    <property type="term" value="C:membrane"/>
    <property type="evidence" value="ECO:0007669"/>
    <property type="project" value="UniProtKB-SubCell"/>
</dbReference>
<evidence type="ECO:0000256" key="2">
    <source>
        <dbReference type="ARBA" id="ARBA00022692"/>
    </source>
</evidence>
<comment type="similarity">
    <text evidence="5">Belongs to the SAT4 family.</text>
</comment>
<evidence type="ECO:0000256" key="3">
    <source>
        <dbReference type="ARBA" id="ARBA00022989"/>
    </source>
</evidence>
<feature type="transmembrane region" description="Helical" evidence="6">
    <location>
        <begin position="214"/>
        <end position="234"/>
    </location>
</feature>
<dbReference type="PANTHER" id="PTHR33048:SF47">
    <property type="entry name" value="INTEGRAL MEMBRANE PROTEIN-RELATED"/>
    <property type="match status" value="1"/>
</dbReference>
<keyword evidence="3 6" id="KW-1133">Transmembrane helix</keyword>
<evidence type="ECO:0000313" key="8">
    <source>
        <dbReference type="EMBL" id="RWA04165.1"/>
    </source>
</evidence>
<dbReference type="AlphaFoldDB" id="A0A439CPS0"/>
<feature type="transmembrane region" description="Helical" evidence="6">
    <location>
        <begin position="50"/>
        <end position="74"/>
    </location>
</feature>
<evidence type="ECO:0000259" key="7">
    <source>
        <dbReference type="Pfam" id="PF20684"/>
    </source>
</evidence>
<gene>
    <name evidence="8" type="ORF">EKO27_g10939</name>
</gene>
<comment type="caution">
    <text evidence="8">The sequence shown here is derived from an EMBL/GenBank/DDBJ whole genome shotgun (WGS) entry which is preliminary data.</text>
</comment>
<organism evidence="8 9">
    <name type="scientific">Xylaria grammica</name>
    <dbReference type="NCBI Taxonomy" id="363999"/>
    <lineage>
        <taxon>Eukaryota</taxon>
        <taxon>Fungi</taxon>
        <taxon>Dikarya</taxon>
        <taxon>Ascomycota</taxon>
        <taxon>Pezizomycotina</taxon>
        <taxon>Sordariomycetes</taxon>
        <taxon>Xylariomycetidae</taxon>
        <taxon>Xylariales</taxon>
        <taxon>Xylariaceae</taxon>
        <taxon>Xylaria</taxon>
    </lineage>
</organism>
<dbReference type="InterPro" id="IPR049326">
    <property type="entry name" value="Rhodopsin_dom_fungi"/>
</dbReference>
<proteinExistence type="inferred from homology"/>
<dbReference type="Proteomes" id="UP000286045">
    <property type="component" value="Unassembled WGS sequence"/>
</dbReference>
<feature type="transmembrane region" description="Helical" evidence="6">
    <location>
        <begin position="94"/>
        <end position="119"/>
    </location>
</feature>
<comment type="subcellular location">
    <subcellularLocation>
        <location evidence="1">Membrane</location>
        <topology evidence="1">Multi-pass membrane protein</topology>
    </subcellularLocation>
</comment>
<dbReference type="EMBL" id="RYZI01000619">
    <property type="protein sequence ID" value="RWA04165.1"/>
    <property type="molecule type" value="Genomic_DNA"/>
</dbReference>
<feature type="transmembrane region" description="Helical" evidence="6">
    <location>
        <begin position="131"/>
        <end position="153"/>
    </location>
</feature>
<feature type="transmembrane region" description="Helical" evidence="6">
    <location>
        <begin position="181"/>
        <end position="202"/>
    </location>
</feature>
<feature type="transmembrane region" description="Helical" evidence="6">
    <location>
        <begin position="18"/>
        <end position="38"/>
    </location>
</feature>
<sequence length="302" mass="33974">MATNSTATKTEEDMQPNLIALCVATLVFATLALSLRFWSNCVTPSYKWWWDDFFAAITLPFIISETALLLWLIHLGLGRHVATVPPANLAKGPMIIFIINLLYYPNISLPKFSVLFFYGRVFQRTSKWLTFALWVVGITNAGWLLTGWTVTIFRCTPINATWEAVPESTCVSTWDWFLGSAIPNLLIDIVILTLPLPILWGLQATAFRRIMTVIVFIFGYSVIVASIGRVVTFTRAGTDILDDITWTPIEYLEWVQTEGLLSLVSICLPSIIRLCGHLCRSSRKTSISDGQEPSKMVVFEHC</sequence>
<evidence type="ECO:0000313" key="9">
    <source>
        <dbReference type="Proteomes" id="UP000286045"/>
    </source>
</evidence>
<evidence type="ECO:0000256" key="6">
    <source>
        <dbReference type="SAM" id="Phobius"/>
    </source>
</evidence>
<protein>
    <recommendedName>
        <fullName evidence="7">Rhodopsin domain-containing protein</fullName>
    </recommendedName>
</protein>
<accession>A0A439CPS0</accession>
<evidence type="ECO:0000256" key="1">
    <source>
        <dbReference type="ARBA" id="ARBA00004141"/>
    </source>
</evidence>
<dbReference type="PANTHER" id="PTHR33048">
    <property type="entry name" value="PTH11-LIKE INTEGRAL MEMBRANE PROTEIN (AFU_ORTHOLOGUE AFUA_5G11245)"/>
    <property type="match status" value="1"/>
</dbReference>
<dbReference type="InterPro" id="IPR052337">
    <property type="entry name" value="SAT4-like"/>
</dbReference>
<reference evidence="8 9" key="1">
    <citation type="submission" date="2018-12" db="EMBL/GenBank/DDBJ databases">
        <title>Draft genome sequence of Xylaria grammica IHI A82.</title>
        <authorList>
            <person name="Buettner E."/>
            <person name="Kellner H."/>
        </authorList>
    </citation>
    <scope>NUCLEOTIDE SEQUENCE [LARGE SCALE GENOMIC DNA]</scope>
    <source>
        <strain evidence="8 9">IHI A82</strain>
    </source>
</reference>
<keyword evidence="4 6" id="KW-0472">Membrane</keyword>
<feature type="domain" description="Rhodopsin" evidence="7">
    <location>
        <begin position="35"/>
        <end position="274"/>
    </location>
</feature>
<keyword evidence="2 6" id="KW-0812">Transmembrane</keyword>
<name>A0A439CPS0_9PEZI</name>
<evidence type="ECO:0000256" key="5">
    <source>
        <dbReference type="ARBA" id="ARBA00038359"/>
    </source>
</evidence>
<keyword evidence="9" id="KW-1185">Reference proteome</keyword>
<evidence type="ECO:0000256" key="4">
    <source>
        <dbReference type="ARBA" id="ARBA00023136"/>
    </source>
</evidence>